<evidence type="ECO:0000259" key="6">
    <source>
        <dbReference type="PROSITE" id="PS50016"/>
    </source>
</evidence>
<dbReference type="InterPro" id="IPR001965">
    <property type="entry name" value="Znf_PHD"/>
</dbReference>
<dbReference type="GO" id="GO:0008270">
    <property type="term" value="F:zinc ion binding"/>
    <property type="evidence" value="ECO:0007669"/>
    <property type="project" value="UniProtKB-KW"/>
</dbReference>
<reference evidence="8 9" key="1">
    <citation type="submission" date="2019-03" db="EMBL/GenBank/DDBJ databases">
        <title>An improved genome assembly of the fluke Schistosoma japonicum.</title>
        <authorList>
            <person name="Hu W."/>
            <person name="Luo F."/>
            <person name="Yin M."/>
            <person name="Mo X."/>
            <person name="Sun C."/>
            <person name="Wu Q."/>
            <person name="Zhu B."/>
            <person name="Xiang M."/>
            <person name="Wang J."/>
            <person name="Wang Y."/>
            <person name="Zhang T."/>
            <person name="Xu B."/>
            <person name="Zheng H."/>
            <person name="Feng Z."/>
        </authorList>
    </citation>
    <scope>NUCLEOTIDE SEQUENCE [LARGE SCALE GENOMIC DNA]</scope>
    <source>
        <strain evidence="8">HuSjv2</strain>
        <tissue evidence="8">Worms</tissue>
    </source>
</reference>
<protein>
    <submittedName>
        <fullName evidence="8">Zinc finger protein</fullName>
    </submittedName>
</protein>
<keyword evidence="9" id="KW-1185">Reference proteome</keyword>
<feature type="region of interest" description="Disordered" evidence="5">
    <location>
        <begin position="31"/>
        <end position="64"/>
    </location>
</feature>
<dbReference type="PROSITE" id="PS00028">
    <property type="entry name" value="ZINC_FINGER_C2H2_1"/>
    <property type="match status" value="1"/>
</dbReference>
<dbReference type="Proteomes" id="UP000311919">
    <property type="component" value="Unassembled WGS sequence"/>
</dbReference>
<comment type="caution">
    <text evidence="8">The sequence shown here is derived from an EMBL/GenBank/DDBJ whole genome shotgun (WGS) entry which is preliminary data.</text>
</comment>
<dbReference type="STRING" id="6182.A0A4Z2D958"/>
<dbReference type="AlphaFoldDB" id="A0A4Z2D958"/>
<dbReference type="SMART" id="SM00249">
    <property type="entry name" value="PHD"/>
    <property type="match status" value="1"/>
</dbReference>
<feature type="compositionally biased region" description="Polar residues" evidence="5">
    <location>
        <begin position="428"/>
        <end position="446"/>
    </location>
</feature>
<dbReference type="PROSITE" id="PS50016">
    <property type="entry name" value="ZF_PHD_2"/>
    <property type="match status" value="1"/>
</dbReference>
<dbReference type="InterPro" id="IPR013087">
    <property type="entry name" value="Znf_C2H2_type"/>
</dbReference>
<gene>
    <name evidence="8" type="ORF">EWB00_003523</name>
</gene>
<evidence type="ECO:0000256" key="3">
    <source>
        <dbReference type="ARBA" id="ARBA00022833"/>
    </source>
</evidence>
<feature type="region of interest" description="Disordered" evidence="5">
    <location>
        <begin position="613"/>
        <end position="641"/>
    </location>
</feature>
<evidence type="ECO:0000256" key="4">
    <source>
        <dbReference type="PROSITE-ProRule" id="PRU00042"/>
    </source>
</evidence>
<proteinExistence type="predicted"/>
<dbReference type="PROSITE" id="PS50157">
    <property type="entry name" value="ZINC_FINGER_C2H2_2"/>
    <property type="match status" value="1"/>
</dbReference>
<feature type="compositionally biased region" description="Low complexity" evidence="5">
    <location>
        <begin position="615"/>
        <end position="641"/>
    </location>
</feature>
<evidence type="ECO:0000313" key="9">
    <source>
        <dbReference type="Proteomes" id="UP000311919"/>
    </source>
</evidence>
<accession>A0A4Z2D958</accession>
<organism evidence="8 9">
    <name type="scientific">Schistosoma japonicum</name>
    <name type="common">Blood fluke</name>
    <dbReference type="NCBI Taxonomy" id="6182"/>
    <lineage>
        <taxon>Eukaryota</taxon>
        <taxon>Metazoa</taxon>
        <taxon>Spiralia</taxon>
        <taxon>Lophotrochozoa</taxon>
        <taxon>Platyhelminthes</taxon>
        <taxon>Trematoda</taxon>
        <taxon>Digenea</taxon>
        <taxon>Strigeidida</taxon>
        <taxon>Schistosomatoidea</taxon>
        <taxon>Schistosomatidae</taxon>
        <taxon>Schistosoma</taxon>
    </lineage>
</organism>
<evidence type="ECO:0000256" key="1">
    <source>
        <dbReference type="ARBA" id="ARBA00022723"/>
    </source>
</evidence>
<feature type="region of interest" description="Disordered" evidence="5">
    <location>
        <begin position="411"/>
        <end position="451"/>
    </location>
</feature>
<sequence length="707" mass="78797">MVNQKVNRSSQNFSTLGSRLGGRRFTKRHLGRPFADRFRTNDSRMDDGSFPYAKSSPSVGRRGSRAISRLGTRHMGDSLKILQRYGIAREKSNKCNDSWDIDNEPGFQLNATLITPTVNEKHECKLLEDCNLSSDRFNTSNLFCIYESSMQNRIGSFEHGSTLLSQSKFNRSSVGTPMNWSQLVSANPSNDTASSTTVSMSTSFMSSSCILSSSSPLDSCRMSEQSSNIVSIPHRYDPNDYIMRSGEASKNHGINGPQSFLPNRRLNMPRPLNCVDTMFRHNHLSMPSDTFHNTTPTNNISTMINPVFSNTDHINNNCSINTASDVIRTVDACNAEKSNGRVVGDLQTFVNPQTATTTVTFFVCEVCSSRYRSTAGLRYHYHSQHSGYTPQNPISASASRLVVPIGEERVIGGGLRGGRPRRHRESANPYSPSSQSNKRGQNTMNRLDSKTIDSRLIVEPKLIDLIANQPTPLKYRDKTQVNHFDSMESHNDNSNMKKSSFMNNSSTEGLTSSSATATLGKFIDSSDSLIVANDSSSRFQMMDYMSHLGSSMPNNKVHPHIPYSHPHIYQSQHQLQSSPQNKLEFSDVQQQSLMTINRIGPQQRRYERQHCPDRLGLTRSSNNSSTSTSSLLLSSSSSGAVGSLSTCDYCLSDDNMNPRLGHPEGMLQCSRCGHSAHYTCLRLPPHIIDAAMRYPWQCIECKTCWLC</sequence>
<evidence type="ECO:0000313" key="8">
    <source>
        <dbReference type="EMBL" id="TNN12700.1"/>
    </source>
</evidence>
<name>A0A4Z2D958_SCHJA</name>
<dbReference type="InterPro" id="IPR011011">
    <property type="entry name" value="Znf_FYVE_PHD"/>
</dbReference>
<evidence type="ECO:0000256" key="5">
    <source>
        <dbReference type="SAM" id="MobiDB-lite"/>
    </source>
</evidence>
<feature type="region of interest" description="Disordered" evidence="5">
    <location>
        <begin position="1"/>
        <end position="20"/>
    </location>
</feature>
<dbReference type="Gene3D" id="3.30.40.10">
    <property type="entry name" value="Zinc/RING finger domain, C3HC4 (zinc finger)"/>
    <property type="match status" value="1"/>
</dbReference>
<feature type="compositionally biased region" description="Polar residues" evidence="5">
    <location>
        <begin position="1"/>
        <end position="17"/>
    </location>
</feature>
<keyword evidence="1" id="KW-0479">Metal-binding</keyword>
<evidence type="ECO:0000259" key="7">
    <source>
        <dbReference type="PROSITE" id="PS50157"/>
    </source>
</evidence>
<dbReference type="SUPFAM" id="SSF57903">
    <property type="entry name" value="FYVE/PHD zinc finger"/>
    <property type="match status" value="1"/>
</dbReference>
<dbReference type="CDD" id="cd15526">
    <property type="entry name" value="PHD1_MOZ_d4"/>
    <property type="match status" value="1"/>
</dbReference>
<keyword evidence="2 4" id="KW-0863">Zinc-finger</keyword>
<dbReference type="EMBL" id="SKCS01000215">
    <property type="protein sequence ID" value="TNN12700.1"/>
    <property type="molecule type" value="Genomic_DNA"/>
</dbReference>
<dbReference type="OrthoDB" id="2270193at2759"/>
<feature type="domain" description="C2H2-type" evidence="7">
    <location>
        <begin position="362"/>
        <end position="390"/>
    </location>
</feature>
<evidence type="ECO:0000256" key="2">
    <source>
        <dbReference type="ARBA" id="ARBA00022771"/>
    </source>
</evidence>
<dbReference type="InterPro" id="IPR019787">
    <property type="entry name" value="Znf_PHD-finger"/>
</dbReference>
<keyword evidence="3" id="KW-0862">Zinc</keyword>
<feature type="compositionally biased region" description="Basic and acidic residues" evidence="5">
    <location>
        <begin position="34"/>
        <end position="47"/>
    </location>
</feature>
<feature type="domain" description="PHD-type" evidence="6">
    <location>
        <begin position="644"/>
        <end position="704"/>
    </location>
</feature>
<dbReference type="InterPro" id="IPR013083">
    <property type="entry name" value="Znf_RING/FYVE/PHD"/>
</dbReference>